<keyword evidence="16" id="KW-1185">Reference proteome</keyword>
<dbReference type="PANTHER" id="PTHR24252:SF7">
    <property type="entry name" value="HYALIN"/>
    <property type="match status" value="1"/>
</dbReference>
<evidence type="ECO:0000256" key="11">
    <source>
        <dbReference type="ARBA" id="ARBA00052079"/>
    </source>
</evidence>
<evidence type="ECO:0000256" key="5">
    <source>
        <dbReference type="ARBA" id="ARBA00022734"/>
    </source>
</evidence>
<keyword evidence="9" id="KW-0130">Cell adhesion</keyword>
<evidence type="ECO:0000256" key="10">
    <source>
        <dbReference type="ARBA" id="ARBA00023157"/>
    </source>
</evidence>
<dbReference type="InterPro" id="IPR043504">
    <property type="entry name" value="Peptidase_S1_PA_chymotrypsin"/>
</dbReference>
<evidence type="ECO:0000256" key="8">
    <source>
        <dbReference type="ARBA" id="ARBA00022825"/>
    </source>
</evidence>
<dbReference type="PROSITE" id="PS00134">
    <property type="entry name" value="TRYPSIN_HIS"/>
    <property type="match status" value="1"/>
</dbReference>
<protein>
    <recommendedName>
        <fullName evidence="12">limulus clotting factor C</fullName>
        <ecNumber evidence="12">3.4.21.84</ecNumber>
    </recommendedName>
</protein>
<dbReference type="PRINTS" id="PR00722">
    <property type="entry name" value="CHYMOTRYPSIN"/>
</dbReference>
<keyword evidence="4" id="KW-0732">Signal</keyword>
<evidence type="ECO:0000256" key="7">
    <source>
        <dbReference type="ARBA" id="ARBA00022820"/>
    </source>
</evidence>
<evidence type="ECO:0000256" key="6">
    <source>
        <dbReference type="ARBA" id="ARBA00022801"/>
    </source>
</evidence>
<dbReference type="GO" id="GO:0006508">
    <property type="term" value="P:proteolysis"/>
    <property type="evidence" value="ECO:0007669"/>
    <property type="project" value="UniProtKB-KW"/>
</dbReference>
<dbReference type="GO" id="GO:0004252">
    <property type="term" value="F:serine-type endopeptidase activity"/>
    <property type="evidence" value="ECO:0007669"/>
    <property type="project" value="InterPro"/>
</dbReference>
<dbReference type="AlphaFoldDB" id="A0AAQ4DG75"/>
<keyword evidence="7" id="KW-0353">Hemolymph clotting</keyword>
<keyword evidence="6" id="KW-0378">Hydrolase</keyword>
<evidence type="ECO:0000256" key="9">
    <source>
        <dbReference type="ARBA" id="ARBA00022889"/>
    </source>
</evidence>
<dbReference type="InterPro" id="IPR001314">
    <property type="entry name" value="Peptidase_S1A"/>
</dbReference>
<dbReference type="Proteomes" id="UP001321473">
    <property type="component" value="Unassembled WGS sequence"/>
</dbReference>
<dbReference type="Pfam" id="PF00089">
    <property type="entry name" value="Trypsin"/>
    <property type="match status" value="1"/>
</dbReference>
<comment type="caution">
    <text evidence="15">The sequence shown here is derived from an EMBL/GenBank/DDBJ whole genome shotgun (WGS) entry which is preliminary data.</text>
</comment>
<gene>
    <name evidence="15" type="ORF">V5799_027272</name>
</gene>
<keyword evidence="5" id="KW-0430">Lectin</keyword>
<keyword evidence="2" id="KW-0768">Sushi</keyword>
<dbReference type="InterPro" id="IPR009003">
    <property type="entry name" value="Peptidase_S1_PA"/>
</dbReference>
<evidence type="ECO:0000313" key="16">
    <source>
        <dbReference type="Proteomes" id="UP001321473"/>
    </source>
</evidence>
<dbReference type="InterPro" id="IPR018114">
    <property type="entry name" value="TRYPSIN_HIS"/>
</dbReference>
<dbReference type="EC" id="3.4.21.84" evidence="12"/>
<evidence type="ECO:0000256" key="4">
    <source>
        <dbReference type="ARBA" id="ARBA00022729"/>
    </source>
</evidence>
<keyword evidence="1" id="KW-0245">EGF-like domain</keyword>
<dbReference type="CDD" id="cd00190">
    <property type="entry name" value="Tryp_SPc"/>
    <property type="match status" value="1"/>
</dbReference>
<evidence type="ECO:0000313" key="15">
    <source>
        <dbReference type="EMBL" id="KAK8761465.1"/>
    </source>
</evidence>
<sequence length="275" mass="30012">MTLHLFKPVMAQVSLRLGRRHLCGGALISPRWVLTAAHCLKNRDASGFSVDAGVHKLSLDNAQKQVRQGIEKFDHKGFRFRTFRNDIGLLKVDKPFDFAGSEGYIGAACLPPKGFKIKDDIVIAGWGTTRESGFTSDVLQTVSVPTVGDGTCYYRYFSFWSLFFGGNIHYDSMFCAGERRGGKDSCQGDSGGPAVQYIDGRATLVGVVSWGEGCARAGKPGVYTEVPYFLDWIRTQMDSSPDDDISSTNAPARTSRNDGTTLSESGPAEPRTTLE</sequence>
<keyword evidence="10" id="KW-1015">Disulfide bond</keyword>
<feature type="region of interest" description="Disordered" evidence="13">
    <location>
        <begin position="239"/>
        <end position="275"/>
    </location>
</feature>
<dbReference type="Gene3D" id="2.40.10.10">
    <property type="entry name" value="Trypsin-like serine proteases"/>
    <property type="match status" value="1"/>
</dbReference>
<dbReference type="PANTHER" id="PTHR24252">
    <property type="entry name" value="ACROSIN-RELATED"/>
    <property type="match status" value="1"/>
</dbReference>
<dbReference type="GO" id="GO:0042381">
    <property type="term" value="P:hemolymph coagulation"/>
    <property type="evidence" value="ECO:0007669"/>
    <property type="project" value="UniProtKB-KW"/>
</dbReference>
<proteinExistence type="predicted"/>
<reference evidence="15 16" key="1">
    <citation type="journal article" date="2023" name="Arcadia Sci">
        <title>De novo assembly of a long-read Amblyomma americanum tick genome.</title>
        <authorList>
            <person name="Chou S."/>
            <person name="Poskanzer K.E."/>
            <person name="Rollins M."/>
            <person name="Thuy-Boun P.S."/>
        </authorList>
    </citation>
    <scope>NUCLEOTIDE SEQUENCE [LARGE SCALE GENOMIC DNA]</scope>
    <source>
        <strain evidence="15">F_SG_1</strain>
        <tissue evidence="15">Salivary glands</tissue>
    </source>
</reference>
<evidence type="ECO:0000256" key="2">
    <source>
        <dbReference type="ARBA" id="ARBA00022659"/>
    </source>
</evidence>
<evidence type="ECO:0000256" key="13">
    <source>
        <dbReference type="SAM" id="MobiDB-lite"/>
    </source>
</evidence>
<dbReference type="InterPro" id="IPR001254">
    <property type="entry name" value="Trypsin_dom"/>
</dbReference>
<organism evidence="15 16">
    <name type="scientific">Amblyomma americanum</name>
    <name type="common">Lone star tick</name>
    <dbReference type="NCBI Taxonomy" id="6943"/>
    <lineage>
        <taxon>Eukaryota</taxon>
        <taxon>Metazoa</taxon>
        <taxon>Ecdysozoa</taxon>
        <taxon>Arthropoda</taxon>
        <taxon>Chelicerata</taxon>
        <taxon>Arachnida</taxon>
        <taxon>Acari</taxon>
        <taxon>Parasitiformes</taxon>
        <taxon>Ixodida</taxon>
        <taxon>Ixodoidea</taxon>
        <taxon>Ixodidae</taxon>
        <taxon>Amblyomminae</taxon>
        <taxon>Amblyomma</taxon>
    </lineage>
</organism>
<dbReference type="FunFam" id="2.40.10.10:FF:000120">
    <property type="entry name" value="Putative serine protease"/>
    <property type="match status" value="1"/>
</dbReference>
<dbReference type="EMBL" id="JARKHS020031137">
    <property type="protein sequence ID" value="KAK8761465.1"/>
    <property type="molecule type" value="Genomic_DNA"/>
</dbReference>
<evidence type="ECO:0000256" key="1">
    <source>
        <dbReference type="ARBA" id="ARBA00022536"/>
    </source>
</evidence>
<keyword evidence="8" id="KW-0720">Serine protease</keyword>
<feature type="compositionally biased region" description="Polar residues" evidence="13">
    <location>
        <begin position="246"/>
        <end position="264"/>
    </location>
</feature>
<comment type="catalytic activity">
    <reaction evidence="11">
        <text>Selective cleavage of 103-Arg-|-Ser-104 and 124-Ile-|-Ile-125 bonds in Limulus clotting factor B to form activated factor B. Cleavage of -Pro-Arg-|-Xaa- bonds in synthetic substrates.</text>
        <dbReference type="EC" id="3.4.21.84"/>
    </reaction>
</comment>
<name>A0AAQ4DG75_AMBAM</name>
<evidence type="ECO:0000256" key="3">
    <source>
        <dbReference type="ARBA" id="ARBA00022670"/>
    </source>
</evidence>
<dbReference type="PROSITE" id="PS50240">
    <property type="entry name" value="TRYPSIN_DOM"/>
    <property type="match status" value="1"/>
</dbReference>
<dbReference type="GO" id="GO:0030246">
    <property type="term" value="F:carbohydrate binding"/>
    <property type="evidence" value="ECO:0007669"/>
    <property type="project" value="UniProtKB-KW"/>
</dbReference>
<evidence type="ECO:0000256" key="12">
    <source>
        <dbReference type="ARBA" id="ARBA00066707"/>
    </source>
</evidence>
<accession>A0AAQ4DG75</accession>
<feature type="domain" description="Peptidase S1" evidence="14">
    <location>
        <begin position="8"/>
        <end position="238"/>
    </location>
</feature>
<keyword evidence="3" id="KW-0645">Protease</keyword>
<dbReference type="SUPFAM" id="SSF50494">
    <property type="entry name" value="Trypsin-like serine proteases"/>
    <property type="match status" value="1"/>
</dbReference>
<dbReference type="GO" id="GO:0007155">
    <property type="term" value="P:cell adhesion"/>
    <property type="evidence" value="ECO:0007669"/>
    <property type="project" value="UniProtKB-KW"/>
</dbReference>
<evidence type="ECO:0000259" key="14">
    <source>
        <dbReference type="PROSITE" id="PS50240"/>
    </source>
</evidence>
<dbReference type="SMART" id="SM00020">
    <property type="entry name" value="Tryp_SPc"/>
    <property type="match status" value="1"/>
</dbReference>